<sequence>MAFTRFHDDPYRIKKQVEESSFVGKYMLNTPGQGVDLPFMEEPQLRLQKWGANLTQNSINLESDLFGLTRPINRDYVDKNDYKKHAVFASPMSYKNAQPFVEESRASHPAWMYKDLEQTRWENPLLNPLNGLDKPFHENIQSRILEKDNFKPTIPIIEGSQNMDFYLTGKSVCIGGREIGCPGTLYTK</sequence>
<dbReference type="AlphaFoldDB" id="A0A6C0DKX9"/>
<accession>A0A6C0DKX9</accession>
<evidence type="ECO:0000313" key="1">
    <source>
        <dbReference type="EMBL" id="QHT17223.1"/>
    </source>
</evidence>
<reference evidence="1" key="1">
    <citation type="journal article" date="2020" name="Nature">
        <title>Giant virus diversity and host interactions through global metagenomics.</title>
        <authorList>
            <person name="Schulz F."/>
            <person name="Roux S."/>
            <person name="Paez-Espino D."/>
            <person name="Jungbluth S."/>
            <person name="Walsh D.A."/>
            <person name="Denef V.J."/>
            <person name="McMahon K.D."/>
            <person name="Konstantinidis K.T."/>
            <person name="Eloe-Fadrosh E.A."/>
            <person name="Kyrpides N.C."/>
            <person name="Woyke T."/>
        </authorList>
    </citation>
    <scope>NUCLEOTIDE SEQUENCE</scope>
    <source>
        <strain evidence="1">GVMAG-M-3300023174-24</strain>
    </source>
</reference>
<proteinExistence type="predicted"/>
<organism evidence="1">
    <name type="scientific">viral metagenome</name>
    <dbReference type="NCBI Taxonomy" id="1070528"/>
    <lineage>
        <taxon>unclassified sequences</taxon>
        <taxon>metagenomes</taxon>
        <taxon>organismal metagenomes</taxon>
    </lineage>
</organism>
<protein>
    <submittedName>
        <fullName evidence="1">Uncharacterized protein</fullName>
    </submittedName>
</protein>
<name>A0A6C0DKX9_9ZZZZ</name>
<dbReference type="EMBL" id="MN739632">
    <property type="protein sequence ID" value="QHT17223.1"/>
    <property type="molecule type" value="Genomic_DNA"/>
</dbReference>